<feature type="domain" description="Fungal-type protein kinase" evidence="1">
    <location>
        <begin position="2"/>
        <end position="157"/>
    </location>
</feature>
<evidence type="ECO:0000259" key="1">
    <source>
        <dbReference type="Pfam" id="PF17667"/>
    </source>
</evidence>
<sequence length="171" mass="19341">MQHIMRDDPCRRATYGITIENATTRVWFCCRSSVVVSEPFDFIAEPKALVELFAAFAFADRASLGFDSTMMRAPGDPSQFIITVHSNDNKKDRRFRTRKILSSFGAEPLRGRGTRVYEAIGVDEHGKEMGDPVVLKDIWIDHDRMREGTILAQLYDEEDKKLSLAPCAPAL</sequence>
<comment type="caution">
    <text evidence="2">The sequence shown here is derived from an EMBL/GenBank/DDBJ whole genome shotgun (WGS) entry which is preliminary data.</text>
</comment>
<reference evidence="2" key="1">
    <citation type="journal article" date="2020" name="Nat. Commun.">
        <title>Large-scale genome sequencing of mycorrhizal fungi provides insights into the early evolution of symbiotic traits.</title>
        <authorList>
            <person name="Miyauchi S."/>
            <person name="Kiss E."/>
            <person name="Kuo A."/>
            <person name="Drula E."/>
            <person name="Kohler A."/>
            <person name="Sanchez-Garcia M."/>
            <person name="Morin E."/>
            <person name="Andreopoulos B."/>
            <person name="Barry K.W."/>
            <person name="Bonito G."/>
            <person name="Buee M."/>
            <person name="Carver A."/>
            <person name="Chen C."/>
            <person name="Cichocki N."/>
            <person name="Clum A."/>
            <person name="Culley D."/>
            <person name="Crous P.W."/>
            <person name="Fauchery L."/>
            <person name="Girlanda M."/>
            <person name="Hayes R.D."/>
            <person name="Keri Z."/>
            <person name="LaButti K."/>
            <person name="Lipzen A."/>
            <person name="Lombard V."/>
            <person name="Magnuson J."/>
            <person name="Maillard F."/>
            <person name="Murat C."/>
            <person name="Nolan M."/>
            <person name="Ohm R.A."/>
            <person name="Pangilinan J."/>
            <person name="Pereira M.F."/>
            <person name="Perotto S."/>
            <person name="Peter M."/>
            <person name="Pfister S."/>
            <person name="Riley R."/>
            <person name="Sitrit Y."/>
            <person name="Stielow J.B."/>
            <person name="Szollosi G."/>
            <person name="Zifcakova L."/>
            <person name="Stursova M."/>
            <person name="Spatafora J.W."/>
            <person name="Tedersoo L."/>
            <person name="Vaario L.M."/>
            <person name="Yamada A."/>
            <person name="Yan M."/>
            <person name="Wang P."/>
            <person name="Xu J."/>
            <person name="Bruns T."/>
            <person name="Baldrian P."/>
            <person name="Vilgalys R."/>
            <person name="Dunand C."/>
            <person name="Henrissat B."/>
            <person name="Grigoriev I.V."/>
            <person name="Hibbett D."/>
            <person name="Nagy L.G."/>
            <person name="Martin F.M."/>
        </authorList>
    </citation>
    <scope>NUCLEOTIDE SEQUENCE</scope>
    <source>
        <strain evidence="2">UP504</strain>
    </source>
</reference>
<gene>
    <name evidence="2" type="ORF">BS47DRAFT_778303</name>
</gene>
<dbReference type="AlphaFoldDB" id="A0A9P6AD31"/>
<dbReference type="Proteomes" id="UP000886523">
    <property type="component" value="Unassembled WGS sequence"/>
</dbReference>
<dbReference type="PANTHER" id="PTHR38248">
    <property type="entry name" value="FUNK1 6"/>
    <property type="match status" value="1"/>
</dbReference>
<dbReference type="OrthoDB" id="3260094at2759"/>
<proteinExistence type="predicted"/>
<evidence type="ECO:0000313" key="2">
    <source>
        <dbReference type="EMBL" id="KAF9503667.1"/>
    </source>
</evidence>
<name>A0A9P6AD31_9AGAM</name>
<protein>
    <recommendedName>
        <fullName evidence="1">Fungal-type protein kinase domain-containing protein</fullName>
    </recommendedName>
</protein>
<organism evidence="2 3">
    <name type="scientific">Hydnum rufescens UP504</name>
    <dbReference type="NCBI Taxonomy" id="1448309"/>
    <lineage>
        <taxon>Eukaryota</taxon>
        <taxon>Fungi</taxon>
        <taxon>Dikarya</taxon>
        <taxon>Basidiomycota</taxon>
        <taxon>Agaricomycotina</taxon>
        <taxon>Agaricomycetes</taxon>
        <taxon>Cantharellales</taxon>
        <taxon>Hydnaceae</taxon>
        <taxon>Hydnum</taxon>
    </lineage>
</organism>
<dbReference type="EMBL" id="MU129317">
    <property type="protein sequence ID" value="KAF9503667.1"/>
    <property type="molecule type" value="Genomic_DNA"/>
</dbReference>
<keyword evidence="3" id="KW-1185">Reference proteome</keyword>
<accession>A0A9P6AD31</accession>
<evidence type="ECO:0000313" key="3">
    <source>
        <dbReference type="Proteomes" id="UP000886523"/>
    </source>
</evidence>
<dbReference type="Pfam" id="PF17667">
    <property type="entry name" value="Pkinase_fungal"/>
    <property type="match status" value="1"/>
</dbReference>
<dbReference type="PANTHER" id="PTHR38248:SF2">
    <property type="entry name" value="FUNK1 11"/>
    <property type="match status" value="1"/>
</dbReference>
<dbReference type="InterPro" id="IPR040976">
    <property type="entry name" value="Pkinase_fungal"/>
</dbReference>